<dbReference type="RefSeq" id="XP_007508579.1">
    <property type="nucleotide sequence ID" value="XM_007508517.1"/>
</dbReference>
<dbReference type="SUPFAM" id="SSF51730">
    <property type="entry name" value="FAD-linked oxidoreductase"/>
    <property type="match status" value="1"/>
</dbReference>
<dbReference type="Gene3D" id="3.20.20.220">
    <property type="match status" value="1"/>
</dbReference>
<keyword evidence="3" id="KW-1185">Reference proteome</keyword>
<organism evidence="2 3">
    <name type="scientific">Bathycoccus prasinos</name>
    <dbReference type="NCBI Taxonomy" id="41875"/>
    <lineage>
        <taxon>Eukaryota</taxon>
        <taxon>Viridiplantae</taxon>
        <taxon>Chlorophyta</taxon>
        <taxon>Mamiellophyceae</taxon>
        <taxon>Mamiellales</taxon>
        <taxon>Bathycoccaceae</taxon>
        <taxon>Bathycoccus</taxon>
    </lineage>
</organism>
<accession>K8EQ56</accession>
<evidence type="ECO:0000256" key="1">
    <source>
        <dbReference type="ARBA" id="ARBA00023002"/>
    </source>
</evidence>
<reference evidence="2 3" key="1">
    <citation type="submission" date="2011-10" db="EMBL/GenBank/DDBJ databases">
        <authorList>
            <person name="Genoscope - CEA"/>
        </authorList>
    </citation>
    <scope>NUCLEOTIDE SEQUENCE [LARGE SCALE GENOMIC DNA]</scope>
    <source>
        <strain evidence="2 3">RCC 1105</strain>
    </source>
</reference>
<dbReference type="GO" id="GO:0016491">
    <property type="term" value="F:oxidoreductase activity"/>
    <property type="evidence" value="ECO:0007669"/>
    <property type="project" value="UniProtKB-KW"/>
</dbReference>
<dbReference type="EMBL" id="FO082263">
    <property type="protein sequence ID" value="CCO20196.1"/>
    <property type="molecule type" value="Genomic_DNA"/>
</dbReference>
<dbReference type="OrthoDB" id="40323at2759"/>
<dbReference type="Proteomes" id="UP000198341">
    <property type="component" value="Chromosome 16"/>
</dbReference>
<evidence type="ECO:0000313" key="2">
    <source>
        <dbReference type="EMBL" id="CCO20196.1"/>
    </source>
</evidence>
<dbReference type="eggNOG" id="ENOG502R6FS">
    <property type="taxonomic scope" value="Eukaryota"/>
</dbReference>
<gene>
    <name evidence="2" type="ordered locus">Bathy16g01580</name>
</gene>
<evidence type="ECO:0000313" key="3">
    <source>
        <dbReference type="Proteomes" id="UP000198341"/>
    </source>
</evidence>
<keyword evidence="1" id="KW-0560">Oxidoreductase</keyword>
<evidence type="ECO:0008006" key="4">
    <source>
        <dbReference type="Google" id="ProtNLM"/>
    </source>
</evidence>
<sequence length="387" mass="43136">MATLAETLADPSRPSFLFGLTPPLEGASDEETLQHAEKFMNKSRSLAVDGYIVYDIQDEEGRTEMARPFPFRKLGDPAAFATVLERVSGGRASVVYKCVAESDKASFNEWLSHAVEKSKNMCFNFVGGATHSKEYKGPTIPDAADLLTKQLKGHFGGVTIAERHEKKGNEHETLLKKQSLGAEWFITQAIYDQQPTIKLINDYGKLCKERNVKPVKIILTFAPCGREKTMNFIKWLGVRVPEWVEQRIFSEDATPAKTPLNKSPVERSVDILCDMCEDILEQTKDSGVPLGVSVESVSIFKNEVEAAHELFRRCQHIALDFFKRPWRVNVELIDDKNRKTNDAKKKTNVAKTTEGGVLGENSTRNINPLITTLAAVVGLLVGRLAKP</sequence>
<name>K8EQ56_9CHLO</name>
<dbReference type="InterPro" id="IPR029041">
    <property type="entry name" value="FAD-linked_oxidoreductase-like"/>
</dbReference>
<proteinExistence type="predicted"/>
<dbReference type="KEGG" id="bpg:Bathy16g01580"/>
<dbReference type="AlphaFoldDB" id="K8EQ56"/>
<dbReference type="GeneID" id="19011250"/>
<protein>
    <recommendedName>
        <fullName evidence="4">Methylenetetrahydrofolate reductase (NAD(P)H)</fullName>
    </recommendedName>
</protein>